<comment type="subcellular location">
    <subcellularLocation>
        <location evidence="1">Membrane</location>
        <topology evidence="1">Multi-pass membrane protein</topology>
    </subcellularLocation>
</comment>
<keyword evidence="5" id="KW-0276">Fatty acid metabolism</keyword>
<comment type="caution">
    <text evidence="12">The sequence shown here is derived from an EMBL/GenBank/DDBJ whole genome shotgun (WGS) entry which is preliminary data.</text>
</comment>
<evidence type="ECO:0000256" key="11">
    <source>
        <dbReference type="SAM" id="Phobius"/>
    </source>
</evidence>
<dbReference type="PANTHER" id="PTHR11351:SF21">
    <property type="entry name" value="GH07782P"/>
    <property type="match status" value="1"/>
</dbReference>
<keyword evidence="8" id="KW-0443">Lipid metabolism</keyword>
<evidence type="ECO:0000256" key="3">
    <source>
        <dbReference type="ARBA" id="ARBA00022516"/>
    </source>
</evidence>
<keyword evidence="3" id="KW-0444">Lipid biosynthesis</keyword>
<reference evidence="12" key="2">
    <citation type="submission" date="2021-04" db="EMBL/GenBank/DDBJ databases">
        <title>Genome-wide patterns of bracovirus chromosomal integration into multiple host tissues during parasitism.</title>
        <authorList>
            <person name="Chebbi M.A.C."/>
        </authorList>
    </citation>
    <scope>NUCLEOTIDE SEQUENCE</scope>
    <source>
        <tissue evidence="12">Whole body</tissue>
    </source>
</reference>
<comment type="similarity">
    <text evidence="2">Belongs to the fatty acid desaturase type 1 family.</text>
</comment>
<proteinExistence type="inferred from homology"/>
<dbReference type="Proteomes" id="UP000729913">
    <property type="component" value="Unassembled WGS sequence"/>
</dbReference>
<sequence length="131" mass="14876">YTSTVTQFKEPPKKRPVNEITVETLSAVDEPAAEQPLIWRNIIGIFLLHAFAIYSLATRYHEAKWQTWIFSPLWGIAAGVGITGGAHRLWAHRSYSAKVPLRILLAYLYCMAGQNGVKFSHVRRSFELGYL</sequence>
<feature type="transmembrane region" description="Helical" evidence="11">
    <location>
        <begin position="37"/>
        <end position="56"/>
    </location>
</feature>
<keyword evidence="9 11" id="KW-0472">Membrane</keyword>
<dbReference type="AlphaFoldDB" id="A0A8J5UR22"/>
<evidence type="ECO:0000256" key="2">
    <source>
        <dbReference type="ARBA" id="ARBA00009295"/>
    </source>
</evidence>
<accession>A0A8J5UR22</accession>
<name>A0A8J5UR22_9HYME</name>
<feature type="transmembrane region" description="Helical" evidence="11">
    <location>
        <begin position="68"/>
        <end position="87"/>
    </location>
</feature>
<keyword evidence="6 11" id="KW-1133">Transmembrane helix</keyword>
<keyword evidence="7" id="KW-0560">Oxidoreductase</keyword>
<dbReference type="GO" id="GO:0005506">
    <property type="term" value="F:iron ion binding"/>
    <property type="evidence" value="ECO:0007669"/>
    <property type="project" value="TreeGrafter"/>
</dbReference>
<keyword evidence="4 11" id="KW-0812">Transmembrane</keyword>
<evidence type="ECO:0000256" key="8">
    <source>
        <dbReference type="ARBA" id="ARBA00023098"/>
    </source>
</evidence>
<dbReference type="EMBL" id="JAAOIC020000048">
    <property type="protein sequence ID" value="KAG8036842.1"/>
    <property type="molecule type" value="Genomic_DNA"/>
</dbReference>
<evidence type="ECO:0000256" key="7">
    <source>
        <dbReference type="ARBA" id="ARBA00023002"/>
    </source>
</evidence>
<dbReference type="PANTHER" id="PTHR11351">
    <property type="entry name" value="ACYL-COA DESATURASE"/>
    <property type="match status" value="1"/>
</dbReference>
<organism evidence="12 13">
    <name type="scientific">Cotesia typhae</name>
    <dbReference type="NCBI Taxonomy" id="2053667"/>
    <lineage>
        <taxon>Eukaryota</taxon>
        <taxon>Metazoa</taxon>
        <taxon>Ecdysozoa</taxon>
        <taxon>Arthropoda</taxon>
        <taxon>Hexapoda</taxon>
        <taxon>Insecta</taxon>
        <taxon>Pterygota</taxon>
        <taxon>Neoptera</taxon>
        <taxon>Endopterygota</taxon>
        <taxon>Hymenoptera</taxon>
        <taxon>Apocrita</taxon>
        <taxon>Ichneumonoidea</taxon>
        <taxon>Braconidae</taxon>
        <taxon>Microgastrinae</taxon>
        <taxon>Cotesia</taxon>
    </lineage>
</organism>
<dbReference type="InterPro" id="IPR015876">
    <property type="entry name" value="Acyl-CoA_DS"/>
</dbReference>
<evidence type="ECO:0000256" key="6">
    <source>
        <dbReference type="ARBA" id="ARBA00022989"/>
    </source>
</evidence>
<gene>
    <name evidence="12" type="ORF">G9C98_004164</name>
</gene>
<evidence type="ECO:0000256" key="5">
    <source>
        <dbReference type="ARBA" id="ARBA00022832"/>
    </source>
</evidence>
<evidence type="ECO:0000313" key="13">
    <source>
        <dbReference type="Proteomes" id="UP000729913"/>
    </source>
</evidence>
<dbReference type="OrthoDB" id="7697477at2759"/>
<dbReference type="GO" id="GO:0006636">
    <property type="term" value="P:unsaturated fatty acid biosynthetic process"/>
    <property type="evidence" value="ECO:0007669"/>
    <property type="project" value="TreeGrafter"/>
</dbReference>
<evidence type="ECO:0000256" key="4">
    <source>
        <dbReference type="ARBA" id="ARBA00022692"/>
    </source>
</evidence>
<keyword evidence="10" id="KW-0275">Fatty acid biosynthesis</keyword>
<evidence type="ECO:0000256" key="10">
    <source>
        <dbReference type="ARBA" id="ARBA00023160"/>
    </source>
</evidence>
<evidence type="ECO:0000313" key="12">
    <source>
        <dbReference type="EMBL" id="KAG8036842.1"/>
    </source>
</evidence>
<dbReference type="GO" id="GO:0004768">
    <property type="term" value="F:stearoyl-CoA 9-desaturase activity"/>
    <property type="evidence" value="ECO:0007669"/>
    <property type="project" value="TreeGrafter"/>
</dbReference>
<reference evidence="12" key="1">
    <citation type="submission" date="2020-03" db="EMBL/GenBank/DDBJ databases">
        <authorList>
            <person name="Chebbi M.A."/>
            <person name="Drezen J.M."/>
        </authorList>
    </citation>
    <scope>NUCLEOTIDE SEQUENCE</scope>
    <source>
        <tissue evidence="12">Whole body</tissue>
    </source>
</reference>
<protein>
    <submittedName>
        <fullName evidence="12">Uncharacterized protein</fullName>
    </submittedName>
</protein>
<evidence type="ECO:0000256" key="1">
    <source>
        <dbReference type="ARBA" id="ARBA00004141"/>
    </source>
</evidence>
<dbReference type="GO" id="GO:0005789">
    <property type="term" value="C:endoplasmic reticulum membrane"/>
    <property type="evidence" value="ECO:0007669"/>
    <property type="project" value="TreeGrafter"/>
</dbReference>
<evidence type="ECO:0000256" key="9">
    <source>
        <dbReference type="ARBA" id="ARBA00023136"/>
    </source>
</evidence>
<keyword evidence="13" id="KW-1185">Reference proteome</keyword>
<feature type="non-terminal residue" evidence="12">
    <location>
        <position position="1"/>
    </location>
</feature>